<accession>E9G5A8</accession>
<dbReference type="PROSITE" id="PS50865">
    <property type="entry name" value="ZF_MYND_2"/>
    <property type="match status" value="1"/>
</dbReference>
<keyword evidence="7" id="KW-1185">Reference proteome</keyword>
<feature type="domain" description="MYND-type" evidence="5">
    <location>
        <begin position="445"/>
        <end position="483"/>
    </location>
</feature>
<dbReference type="GO" id="GO:0006357">
    <property type="term" value="P:regulation of transcription by RNA polymerase II"/>
    <property type="evidence" value="ECO:0000318"/>
    <property type="project" value="GO_Central"/>
</dbReference>
<dbReference type="Gene3D" id="6.10.140.2220">
    <property type="match status" value="1"/>
</dbReference>
<evidence type="ECO:0000313" key="6">
    <source>
        <dbReference type="EMBL" id="EFX85665.1"/>
    </source>
</evidence>
<dbReference type="PROSITE" id="PS01360">
    <property type="entry name" value="ZF_MYND_1"/>
    <property type="match status" value="1"/>
</dbReference>
<dbReference type="InParanoid" id="E9G5A8"/>
<dbReference type="AlphaFoldDB" id="E9G5A8"/>
<dbReference type="PhylomeDB" id="E9G5A8"/>
<dbReference type="Pfam" id="PF01753">
    <property type="entry name" value="zf-MYND"/>
    <property type="match status" value="1"/>
</dbReference>
<dbReference type="InterPro" id="IPR036047">
    <property type="entry name" value="F-box-like_dom_sf"/>
</dbReference>
<dbReference type="FunFam" id="6.10.140.2220:FF:000005">
    <property type="entry name" value="Histone-lysine N-methyltransferase SMYD1 isoform 1"/>
    <property type="match status" value="1"/>
</dbReference>
<dbReference type="SUPFAM" id="SSF144232">
    <property type="entry name" value="HIT/MYND zinc finger-like"/>
    <property type="match status" value="1"/>
</dbReference>
<dbReference type="GO" id="GO:0008270">
    <property type="term" value="F:zinc ion binding"/>
    <property type="evidence" value="ECO:0007669"/>
    <property type="project" value="UniProtKB-KW"/>
</dbReference>
<keyword evidence="1" id="KW-0479">Metal-binding</keyword>
<protein>
    <recommendedName>
        <fullName evidence="5">MYND-type domain-containing protein</fullName>
    </recommendedName>
</protein>
<evidence type="ECO:0000259" key="5">
    <source>
        <dbReference type="PROSITE" id="PS50865"/>
    </source>
</evidence>
<gene>
    <name evidence="6" type="ORF">DAPPUDRAFT_300343</name>
</gene>
<evidence type="ECO:0000256" key="4">
    <source>
        <dbReference type="PROSITE-ProRule" id="PRU00134"/>
    </source>
</evidence>
<evidence type="ECO:0000256" key="1">
    <source>
        <dbReference type="ARBA" id="ARBA00022723"/>
    </source>
</evidence>
<dbReference type="OrthoDB" id="6332516at2759"/>
<evidence type="ECO:0000313" key="7">
    <source>
        <dbReference type="Proteomes" id="UP000000305"/>
    </source>
</evidence>
<dbReference type="InterPro" id="IPR002893">
    <property type="entry name" value="Znf_MYND"/>
</dbReference>
<keyword evidence="3" id="KW-0862">Zinc</keyword>
<sequence length="495" mass="57942">MSDEKMADAEAIVHVTVNFIEELHSRYMFHVLLLIFKYLDDESLNNAELICKAWKEAISDSHPSKLWNMLFQQKIASSPVFKRIHFNLDQDSSNQLCRRKLLSRNQCAIKALQKNWLLGDFAREFASHSIIDDQGIIGNEAFNCSFSKISDKFIAWYSNSKVTLWNRHTLKVEEVLHIDNQRDGLGIYYFVCTFYDDAFIYSHDLQISIRNLTTKKTRAYSVPCMENNVWIDRLYAMNGFLVAAIFKKETLDTDFYIWKITSQAEVEWENLEIIPNMQLKSYELFIDHRYMIVLYLYPTNECVVRHMSDFRIKENIDMMAVNLDSGVQKVVARKLKDLPTDRLSFRLHSGHIVIVIKQVSYTNDYIMRIKVKIWNIKAITDPDSDLTPISQPQFSIETSLDIGTGPMLAVEAIEADLFGLLFMTARRTLDWTHLFFQKLNFLPTCNSCRQIKKRLLRCGQCKSAKYCSKICQTADWNHHKDYCKRYGRYNFNGLI</sequence>
<dbReference type="GO" id="GO:0005634">
    <property type="term" value="C:nucleus"/>
    <property type="evidence" value="ECO:0000318"/>
    <property type="project" value="GO_Central"/>
</dbReference>
<proteinExistence type="predicted"/>
<reference evidence="6 7" key="1">
    <citation type="journal article" date="2011" name="Science">
        <title>The ecoresponsive genome of Daphnia pulex.</title>
        <authorList>
            <person name="Colbourne J.K."/>
            <person name="Pfrender M.E."/>
            <person name="Gilbert D."/>
            <person name="Thomas W.K."/>
            <person name="Tucker A."/>
            <person name="Oakley T.H."/>
            <person name="Tokishita S."/>
            <person name="Aerts A."/>
            <person name="Arnold G.J."/>
            <person name="Basu M.K."/>
            <person name="Bauer D.J."/>
            <person name="Caceres C.E."/>
            <person name="Carmel L."/>
            <person name="Casola C."/>
            <person name="Choi J.H."/>
            <person name="Detter J.C."/>
            <person name="Dong Q."/>
            <person name="Dusheyko S."/>
            <person name="Eads B.D."/>
            <person name="Frohlich T."/>
            <person name="Geiler-Samerotte K.A."/>
            <person name="Gerlach D."/>
            <person name="Hatcher P."/>
            <person name="Jogdeo S."/>
            <person name="Krijgsveld J."/>
            <person name="Kriventseva E.V."/>
            <person name="Kultz D."/>
            <person name="Laforsch C."/>
            <person name="Lindquist E."/>
            <person name="Lopez J."/>
            <person name="Manak J.R."/>
            <person name="Muller J."/>
            <person name="Pangilinan J."/>
            <person name="Patwardhan R.P."/>
            <person name="Pitluck S."/>
            <person name="Pritham E.J."/>
            <person name="Rechtsteiner A."/>
            <person name="Rho M."/>
            <person name="Rogozin I.B."/>
            <person name="Sakarya O."/>
            <person name="Salamov A."/>
            <person name="Schaack S."/>
            <person name="Shapiro H."/>
            <person name="Shiga Y."/>
            <person name="Skalitzky C."/>
            <person name="Smith Z."/>
            <person name="Souvorov A."/>
            <person name="Sung W."/>
            <person name="Tang Z."/>
            <person name="Tsuchiya D."/>
            <person name="Tu H."/>
            <person name="Vos H."/>
            <person name="Wang M."/>
            <person name="Wolf Y.I."/>
            <person name="Yamagata H."/>
            <person name="Yamada T."/>
            <person name="Ye Y."/>
            <person name="Shaw J.R."/>
            <person name="Andrews J."/>
            <person name="Crease T.J."/>
            <person name="Tang H."/>
            <person name="Lucas S.M."/>
            <person name="Robertson H.M."/>
            <person name="Bork P."/>
            <person name="Koonin E.V."/>
            <person name="Zdobnov E.M."/>
            <person name="Grigoriev I.V."/>
            <person name="Lynch M."/>
            <person name="Boore J.L."/>
        </authorList>
    </citation>
    <scope>NUCLEOTIDE SEQUENCE [LARGE SCALE GENOMIC DNA]</scope>
</reference>
<evidence type="ECO:0000256" key="2">
    <source>
        <dbReference type="ARBA" id="ARBA00022771"/>
    </source>
</evidence>
<keyword evidence="2 4" id="KW-0863">Zinc-finger</keyword>
<name>E9G5A8_DAPPU</name>
<evidence type="ECO:0000256" key="3">
    <source>
        <dbReference type="ARBA" id="ARBA00022833"/>
    </source>
</evidence>
<dbReference type="Pfam" id="PF12937">
    <property type="entry name" value="F-box-like"/>
    <property type="match status" value="1"/>
</dbReference>
<organism evidence="6 7">
    <name type="scientific">Daphnia pulex</name>
    <name type="common">Water flea</name>
    <dbReference type="NCBI Taxonomy" id="6669"/>
    <lineage>
        <taxon>Eukaryota</taxon>
        <taxon>Metazoa</taxon>
        <taxon>Ecdysozoa</taxon>
        <taxon>Arthropoda</taxon>
        <taxon>Crustacea</taxon>
        <taxon>Branchiopoda</taxon>
        <taxon>Diplostraca</taxon>
        <taxon>Cladocera</taxon>
        <taxon>Anomopoda</taxon>
        <taxon>Daphniidae</taxon>
        <taxon>Daphnia</taxon>
    </lineage>
</organism>
<dbReference type="Gene3D" id="1.20.1280.50">
    <property type="match status" value="1"/>
</dbReference>
<dbReference type="HOGENOM" id="CLU_558089_0_0_1"/>
<dbReference type="InterPro" id="IPR001810">
    <property type="entry name" value="F-box_dom"/>
</dbReference>
<dbReference type="Proteomes" id="UP000000305">
    <property type="component" value="Unassembled WGS sequence"/>
</dbReference>
<dbReference type="SUPFAM" id="SSF81383">
    <property type="entry name" value="F-box domain"/>
    <property type="match status" value="1"/>
</dbReference>
<dbReference type="EMBL" id="GL732532">
    <property type="protein sequence ID" value="EFX85665.1"/>
    <property type="molecule type" value="Genomic_DNA"/>
</dbReference>
<dbReference type="GO" id="GO:0000981">
    <property type="term" value="F:DNA-binding transcription factor activity, RNA polymerase II-specific"/>
    <property type="evidence" value="ECO:0000318"/>
    <property type="project" value="GO_Central"/>
</dbReference>
<dbReference type="CDD" id="cd22086">
    <property type="entry name" value="F-box_EMI"/>
    <property type="match status" value="1"/>
</dbReference>
<dbReference type="KEGG" id="dpx:DAPPUDRAFT_300343"/>
<dbReference type="STRING" id="6669.E9G5A8"/>